<accession>A0A0D2NNT9</accession>
<evidence type="ECO:0000256" key="1">
    <source>
        <dbReference type="SAM" id="MobiDB-lite"/>
    </source>
</evidence>
<keyword evidence="3" id="KW-1185">Reference proteome</keyword>
<name>A0A0D2NNT9_HYPSF</name>
<protein>
    <submittedName>
        <fullName evidence="2">Uncharacterized protein</fullName>
    </submittedName>
</protein>
<evidence type="ECO:0000313" key="2">
    <source>
        <dbReference type="EMBL" id="KJA18456.1"/>
    </source>
</evidence>
<dbReference type="EMBL" id="KN817589">
    <property type="protein sequence ID" value="KJA18456.1"/>
    <property type="molecule type" value="Genomic_DNA"/>
</dbReference>
<organism evidence="2 3">
    <name type="scientific">Hypholoma sublateritium (strain FD-334 SS-4)</name>
    <dbReference type="NCBI Taxonomy" id="945553"/>
    <lineage>
        <taxon>Eukaryota</taxon>
        <taxon>Fungi</taxon>
        <taxon>Dikarya</taxon>
        <taxon>Basidiomycota</taxon>
        <taxon>Agaricomycotina</taxon>
        <taxon>Agaricomycetes</taxon>
        <taxon>Agaricomycetidae</taxon>
        <taxon>Agaricales</taxon>
        <taxon>Agaricineae</taxon>
        <taxon>Strophariaceae</taxon>
        <taxon>Hypholoma</taxon>
    </lineage>
</organism>
<feature type="region of interest" description="Disordered" evidence="1">
    <location>
        <begin position="1"/>
        <end position="42"/>
    </location>
</feature>
<dbReference type="Proteomes" id="UP000054270">
    <property type="component" value="Unassembled WGS sequence"/>
</dbReference>
<reference evidence="3" key="1">
    <citation type="submission" date="2014-04" db="EMBL/GenBank/DDBJ databases">
        <title>Evolutionary Origins and Diversification of the Mycorrhizal Mutualists.</title>
        <authorList>
            <consortium name="DOE Joint Genome Institute"/>
            <consortium name="Mycorrhizal Genomics Consortium"/>
            <person name="Kohler A."/>
            <person name="Kuo A."/>
            <person name="Nagy L.G."/>
            <person name="Floudas D."/>
            <person name="Copeland A."/>
            <person name="Barry K.W."/>
            <person name="Cichocki N."/>
            <person name="Veneault-Fourrey C."/>
            <person name="LaButti K."/>
            <person name="Lindquist E.A."/>
            <person name="Lipzen A."/>
            <person name="Lundell T."/>
            <person name="Morin E."/>
            <person name="Murat C."/>
            <person name="Riley R."/>
            <person name="Ohm R."/>
            <person name="Sun H."/>
            <person name="Tunlid A."/>
            <person name="Henrissat B."/>
            <person name="Grigoriev I.V."/>
            <person name="Hibbett D.S."/>
            <person name="Martin F."/>
        </authorList>
    </citation>
    <scope>NUCLEOTIDE SEQUENCE [LARGE SCALE GENOMIC DNA]</scope>
    <source>
        <strain evidence="3">FD-334 SS-4</strain>
    </source>
</reference>
<gene>
    <name evidence="2" type="ORF">HYPSUDRAFT_69962</name>
</gene>
<proteinExistence type="predicted"/>
<dbReference type="AlphaFoldDB" id="A0A0D2NNT9"/>
<evidence type="ECO:0000313" key="3">
    <source>
        <dbReference type="Proteomes" id="UP000054270"/>
    </source>
</evidence>
<sequence length="64" mass="6928">MCSVCGSSAGAGTLDGRREMSESRGLGRSNERHSRLGMNERTGNFKVLRESGLWPGEVEDQGEV</sequence>